<dbReference type="EMBL" id="JAGMUV010000034">
    <property type="protein sequence ID" value="KAH7113550.1"/>
    <property type="molecule type" value="Genomic_DNA"/>
</dbReference>
<dbReference type="OrthoDB" id="5111573at2759"/>
<evidence type="ECO:0000313" key="2">
    <source>
        <dbReference type="Proteomes" id="UP000738349"/>
    </source>
</evidence>
<sequence length="281" mass="32706">MDLTWIRLKAVARARLIRLPSKRVKENVSPTRAWKRTSRSMLLYQLTWAWRHVWSKIFRNDRWHRWAKKAGLMPTLVGDDLHRLSEDDRATPKLLVLAVPRQGEKADISMQLFFDSLQSYTHDPFTNQLTFADWNLVINVCSLSTHDKIILDDPARLFHAGERLTTTVLWYEAEAGLRDIRPGLFGGLCKGLPRSTADVKTVCSVALKYGNGMVVYQRFEKPRCPPVREIMATYREEDIGPWRFDKQVLKLDHYDAAWGHNSRRKTWPHRQNLASLVIAED</sequence>
<gene>
    <name evidence="1" type="ORF">EDB81DRAFT_921394</name>
</gene>
<organism evidence="1 2">
    <name type="scientific">Dactylonectria macrodidyma</name>
    <dbReference type="NCBI Taxonomy" id="307937"/>
    <lineage>
        <taxon>Eukaryota</taxon>
        <taxon>Fungi</taxon>
        <taxon>Dikarya</taxon>
        <taxon>Ascomycota</taxon>
        <taxon>Pezizomycotina</taxon>
        <taxon>Sordariomycetes</taxon>
        <taxon>Hypocreomycetidae</taxon>
        <taxon>Hypocreales</taxon>
        <taxon>Nectriaceae</taxon>
        <taxon>Dactylonectria</taxon>
    </lineage>
</organism>
<accession>A0A9P9D4P9</accession>
<reference evidence="1" key="1">
    <citation type="journal article" date="2021" name="Nat. Commun.">
        <title>Genetic determinants of endophytism in the Arabidopsis root mycobiome.</title>
        <authorList>
            <person name="Mesny F."/>
            <person name="Miyauchi S."/>
            <person name="Thiergart T."/>
            <person name="Pickel B."/>
            <person name="Atanasova L."/>
            <person name="Karlsson M."/>
            <person name="Huettel B."/>
            <person name="Barry K.W."/>
            <person name="Haridas S."/>
            <person name="Chen C."/>
            <person name="Bauer D."/>
            <person name="Andreopoulos W."/>
            <person name="Pangilinan J."/>
            <person name="LaButti K."/>
            <person name="Riley R."/>
            <person name="Lipzen A."/>
            <person name="Clum A."/>
            <person name="Drula E."/>
            <person name="Henrissat B."/>
            <person name="Kohler A."/>
            <person name="Grigoriev I.V."/>
            <person name="Martin F.M."/>
            <person name="Hacquard S."/>
        </authorList>
    </citation>
    <scope>NUCLEOTIDE SEQUENCE</scope>
    <source>
        <strain evidence="1">MPI-CAGE-AT-0147</strain>
    </source>
</reference>
<protein>
    <submittedName>
        <fullName evidence="1">Uncharacterized protein</fullName>
    </submittedName>
</protein>
<keyword evidence="2" id="KW-1185">Reference proteome</keyword>
<proteinExistence type="predicted"/>
<dbReference type="AlphaFoldDB" id="A0A9P9D4P9"/>
<name>A0A9P9D4P9_9HYPO</name>
<comment type="caution">
    <text evidence="1">The sequence shown here is derived from an EMBL/GenBank/DDBJ whole genome shotgun (WGS) entry which is preliminary data.</text>
</comment>
<evidence type="ECO:0000313" key="1">
    <source>
        <dbReference type="EMBL" id="KAH7113550.1"/>
    </source>
</evidence>
<dbReference type="Proteomes" id="UP000738349">
    <property type="component" value="Unassembled WGS sequence"/>
</dbReference>